<dbReference type="InterPro" id="IPR013763">
    <property type="entry name" value="Cyclin-like_dom"/>
</dbReference>
<keyword evidence="2" id="KW-0175">Coiled coil</keyword>
<gene>
    <name evidence="5" type="ORF">I9W82_000953</name>
</gene>
<feature type="region of interest" description="Disordered" evidence="3">
    <location>
        <begin position="1"/>
        <end position="33"/>
    </location>
</feature>
<keyword evidence="1" id="KW-0195">Cyclin</keyword>
<evidence type="ECO:0000256" key="3">
    <source>
        <dbReference type="SAM" id="MobiDB-lite"/>
    </source>
</evidence>
<keyword evidence="6" id="KW-1185">Reference proteome</keyword>
<feature type="compositionally biased region" description="Low complexity" evidence="3">
    <location>
        <begin position="20"/>
        <end position="33"/>
    </location>
</feature>
<dbReference type="Gene3D" id="1.10.472.10">
    <property type="entry name" value="Cyclin-like"/>
    <property type="match status" value="2"/>
</dbReference>
<comment type="caution">
    <text evidence="5">The sequence shown here is derived from an EMBL/GenBank/DDBJ whole genome shotgun (WGS) entry which is preliminary data.</text>
</comment>
<dbReference type="Proteomes" id="UP000669133">
    <property type="component" value="Unassembled WGS sequence"/>
</dbReference>
<feature type="domain" description="Cyclin-like" evidence="4">
    <location>
        <begin position="72"/>
        <end position="187"/>
    </location>
</feature>
<dbReference type="OrthoDB" id="4951845at2759"/>
<dbReference type="RefSeq" id="XP_067550976.1">
    <property type="nucleotide sequence ID" value="XM_067695372.1"/>
</dbReference>
<dbReference type="SMART" id="SM00385">
    <property type="entry name" value="CYCLIN"/>
    <property type="match status" value="1"/>
</dbReference>
<dbReference type="InterPro" id="IPR036915">
    <property type="entry name" value="Cyclin-like_sf"/>
</dbReference>
<dbReference type="AlphaFoldDB" id="A0A8H7ZKQ6"/>
<evidence type="ECO:0000313" key="5">
    <source>
        <dbReference type="EMBL" id="KAG5421860.1"/>
    </source>
</evidence>
<dbReference type="EMBL" id="JAEOAQ010000001">
    <property type="protein sequence ID" value="KAG5421860.1"/>
    <property type="molecule type" value="Genomic_DNA"/>
</dbReference>
<dbReference type="Pfam" id="PF00134">
    <property type="entry name" value="Cyclin_N"/>
    <property type="match status" value="1"/>
</dbReference>
<comment type="similarity">
    <text evidence="1">Belongs to the cyclin family.</text>
</comment>
<dbReference type="GeneID" id="93649582"/>
<protein>
    <submittedName>
        <fullName evidence="5">CTK2</fullName>
    </submittedName>
</protein>
<feature type="coiled-coil region" evidence="2">
    <location>
        <begin position="395"/>
        <end position="424"/>
    </location>
</feature>
<dbReference type="SUPFAM" id="SSF47954">
    <property type="entry name" value="Cyclin-like"/>
    <property type="match status" value="2"/>
</dbReference>
<dbReference type="InterPro" id="IPR006671">
    <property type="entry name" value="Cyclin_N"/>
</dbReference>
<dbReference type="InterPro" id="IPR043198">
    <property type="entry name" value="Cyclin/Ssn8"/>
</dbReference>
<proteinExistence type="inferred from homology"/>
<sequence length="424" mass="48852">MSKEITPGTLEDGKSPSVASSTTGPTPIPTTTSITQVSRPFFTLQEISYLHSQTIPSDLKLQYASTKQQIYQFLNQVVKILKFPIRVLATTMNYYQRFYLFNKFEVANSSMQIENSPYTIAITCLFLASKVEDCIKKLKDIQQVCNKLRDINDNTLVEHNGSNSSGSIPFIDLQRKQILSIEFKLLQITKFDFNLGNNPSFAINVDDLLVQFCKNLGINYKISMLCWLINYDIIQTPLSLVVPPHCIALAIIIISLSLNPKHMNLQHHEIGEDEETEVIKIKKILSELDCNDFKCPETLVNEAILYILDYYTHQYDNSILQDYLPTIDQVTGKNQIFKFLELKQKFNNVEILNEKSCSFKLNEKDGYLTNWDYGIATKGLVRFMLSNKRSRFNNEQEIKETIEREEKKRKLAEYERLSERLTGA</sequence>
<dbReference type="GO" id="GO:0016538">
    <property type="term" value="F:cyclin-dependent protein serine/threonine kinase regulator activity"/>
    <property type="evidence" value="ECO:0007669"/>
    <property type="project" value="InterPro"/>
</dbReference>
<dbReference type="PANTHER" id="PTHR10026">
    <property type="entry name" value="CYCLIN"/>
    <property type="match status" value="1"/>
</dbReference>
<organism evidence="5 6">
    <name type="scientific">Candida metapsilosis</name>
    <dbReference type="NCBI Taxonomy" id="273372"/>
    <lineage>
        <taxon>Eukaryota</taxon>
        <taxon>Fungi</taxon>
        <taxon>Dikarya</taxon>
        <taxon>Ascomycota</taxon>
        <taxon>Saccharomycotina</taxon>
        <taxon>Pichiomycetes</taxon>
        <taxon>Debaryomycetaceae</taxon>
        <taxon>Candida/Lodderomyces clade</taxon>
        <taxon>Candida</taxon>
    </lineage>
</organism>
<reference evidence="5 6" key="1">
    <citation type="submission" date="2020-12" db="EMBL/GenBank/DDBJ databases">
        <title>Effect of drift, selection, and recombination on the evolution of hybrid genomes in Candida yeast pathogens.</title>
        <authorList>
            <person name="Mixao V."/>
            <person name="Ksiezopolska E."/>
            <person name="Saus E."/>
            <person name="Boekhout T."/>
            <person name="Gacser A."/>
            <person name="Gabaldon T."/>
        </authorList>
    </citation>
    <scope>NUCLEOTIDE SEQUENCE [LARGE SCALE GENOMIC DNA]</scope>
    <source>
        <strain evidence="5 6">BP57</strain>
    </source>
</reference>
<dbReference type="GO" id="GO:0006357">
    <property type="term" value="P:regulation of transcription by RNA polymerase II"/>
    <property type="evidence" value="ECO:0007669"/>
    <property type="project" value="InterPro"/>
</dbReference>
<evidence type="ECO:0000256" key="2">
    <source>
        <dbReference type="SAM" id="Coils"/>
    </source>
</evidence>
<name>A0A8H7ZKQ6_9ASCO</name>
<evidence type="ECO:0000313" key="6">
    <source>
        <dbReference type="Proteomes" id="UP000669133"/>
    </source>
</evidence>
<accession>A0A8H7ZKQ6</accession>
<evidence type="ECO:0000256" key="1">
    <source>
        <dbReference type="RuleBase" id="RU000383"/>
    </source>
</evidence>
<evidence type="ECO:0000259" key="4">
    <source>
        <dbReference type="SMART" id="SM00385"/>
    </source>
</evidence>